<dbReference type="SUPFAM" id="SSF51971">
    <property type="entry name" value="Nucleotide-binding domain"/>
    <property type="match status" value="1"/>
</dbReference>
<evidence type="ECO:0008006" key="8">
    <source>
        <dbReference type="Google" id="ProtNLM"/>
    </source>
</evidence>
<dbReference type="InterPro" id="IPR051394">
    <property type="entry name" value="Glutamate_Synthase"/>
</dbReference>
<dbReference type="PRINTS" id="PR00419">
    <property type="entry name" value="ADXRDTASE"/>
</dbReference>
<evidence type="ECO:0000259" key="6">
    <source>
        <dbReference type="Pfam" id="PF14691"/>
    </source>
</evidence>
<evidence type="ECO:0000259" key="5">
    <source>
        <dbReference type="Pfam" id="PF07992"/>
    </source>
</evidence>
<dbReference type="GO" id="GO:0006537">
    <property type="term" value="P:glutamate biosynthetic process"/>
    <property type="evidence" value="ECO:0007669"/>
    <property type="project" value="UniProtKB-KW"/>
</dbReference>
<evidence type="ECO:0000256" key="3">
    <source>
        <dbReference type="ARBA" id="ARBA00023164"/>
    </source>
</evidence>
<dbReference type="NCBIfam" id="TIGR01317">
    <property type="entry name" value="GOGAT_sm_gam"/>
    <property type="match status" value="1"/>
</dbReference>
<dbReference type="AlphaFoldDB" id="A0A381YJ76"/>
<evidence type="ECO:0000256" key="1">
    <source>
        <dbReference type="ARBA" id="ARBA00022605"/>
    </source>
</evidence>
<dbReference type="PANTHER" id="PTHR43100:SF1">
    <property type="entry name" value="GLUTAMATE SYNTHASE [NADPH] SMALL CHAIN"/>
    <property type="match status" value="1"/>
</dbReference>
<dbReference type="InterPro" id="IPR036188">
    <property type="entry name" value="FAD/NAD-bd_sf"/>
</dbReference>
<protein>
    <recommendedName>
        <fullName evidence="8">4Fe-4S ferredoxin-type domain-containing protein</fullName>
    </recommendedName>
</protein>
<proteinExistence type="predicted"/>
<dbReference type="Pfam" id="PF07992">
    <property type="entry name" value="Pyr_redox_2"/>
    <property type="match status" value="1"/>
</dbReference>
<evidence type="ECO:0000256" key="4">
    <source>
        <dbReference type="ARBA" id="ARBA00029440"/>
    </source>
</evidence>
<dbReference type="InterPro" id="IPR009051">
    <property type="entry name" value="Helical_ferredxn"/>
</dbReference>
<sequence>MEFEREAVPYRDPLERIKDFGEIFTDPLEEQLQTQGARCMDCGVPFCQSGTGCPIDNLIPEWNDLVYQGCWEEALERLHKTNNFPEFTGRTCPAPCEGACVLGITDPAVTIKNIENAIVDRGFAEGWITPEPPAARTGKKVAIVGSGPAGLAAAAQLNKVGHTVTVYERADRIGGLLMYGIPNMKLEKDVVERRVNVLREEGVQFVTCAHVGRREDFSSGHMTQIMEERGCEVRYIDPNDLLEEFDALLMATGATKPFDPTARCPGRELTGVQFAMDFLTRNTKSLLDSKLDDGAYTSARDKNVIVIGGGDTGADCIGTSLRHGCNSVVNFELLDRPPAERAANNPWPQWPRVYRLDYSHEENKAKHGNDPRAYHVLAKEFVGDDNGHIKAVKTVEVDWTKPVEGGAPFSEVAGSEKEWPANLVLLATGFVGPELEVGEMLGLETQNPRGNWQTFTGEHGEFTTNIEGVFTAGDCRRGQSLVVWAINEGRGAARAIDEYLTGSSLLPAPGVTQGSALAGA</sequence>
<dbReference type="Gene3D" id="3.50.50.60">
    <property type="entry name" value="FAD/NAD(P)-binding domain"/>
    <property type="match status" value="2"/>
</dbReference>
<dbReference type="InterPro" id="IPR006005">
    <property type="entry name" value="Glut_synth_ssu1"/>
</dbReference>
<comment type="pathway">
    <text evidence="4">Amino-acid biosynthesis.</text>
</comment>
<dbReference type="InterPro" id="IPR028261">
    <property type="entry name" value="DPD_II"/>
</dbReference>
<keyword evidence="2" id="KW-0560">Oxidoreductase</keyword>
<dbReference type="SUPFAM" id="SSF46548">
    <property type="entry name" value="alpha-helical ferredoxin"/>
    <property type="match status" value="1"/>
</dbReference>
<reference evidence="7" key="1">
    <citation type="submission" date="2018-05" db="EMBL/GenBank/DDBJ databases">
        <authorList>
            <person name="Lanie J.A."/>
            <person name="Ng W.-L."/>
            <person name="Kazmierczak K.M."/>
            <person name="Andrzejewski T.M."/>
            <person name="Davidsen T.M."/>
            <person name="Wayne K.J."/>
            <person name="Tettelin H."/>
            <person name="Glass J.I."/>
            <person name="Rusch D."/>
            <person name="Podicherti R."/>
            <person name="Tsui H.-C.T."/>
            <person name="Winkler M.E."/>
        </authorList>
    </citation>
    <scope>NUCLEOTIDE SEQUENCE</scope>
</reference>
<dbReference type="InterPro" id="IPR023753">
    <property type="entry name" value="FAD/NAD-binding_dom"/>
</dbReference>
<keyword evidence="3" id="KW-0314">Glutamate biosynthesis</keyword>
<dbReference type="GO" id="GO:0016639">
    <property type="term" value="F:oxidoreductase activity, acting on the CH-NH2 group of donors, NAD or NADP as acceptor"/>
    <property type="evidence" value="ECO:0007669"/>
    <property type="project" value="InterPro"/>
</dbReference>
<gene>
    <name evidence="7" type="ORF">METZ01_LOCUS129943</name>
</gene>
<accession>A0A381YJ76</accession>
<evidence type="ECO:0000256" key="2">
    <source>
        <dbReference type="ARBA" id="ARBA00023002"/>
    </source>
</evidence>
<dbReference type="Gene3D" id="1.10.1060.10">
    <property type="entry name" value="Alpha-helical ferredoxin"/>
    <property type="match status" value="1"/>
</dbReference>
<name>A0A381YJ76_9ZZZZ</name>
<keyword evidence="1" id="KW-0028">Amino-acid biosynthesis</keyword>
<organism evidence="7">
    <name type="scientific">marine metagenome</name>
    <dbReference type="NCBI Taxonomy" id="408172"/>
    <lineage>
        <taxon>unclassified sequences</taxon>
        <taxon>metagenomes</taxon>
        <taxon>ecological metagenomes</taxon>
    </lineage>
</organism>
<dbReference type="GO" id="GO:0051536">
    <property type="term" value="F:iron-sulfur cluster binding"/>
    <property type="evidence" value="ECO:0007669"/>
    <property type="project" value="InterPro"/>
</dbReference>
<dbReference type="FunFam" id="3.50.50.60:FF:000022">
    <property type="entry name" value="Glutamate synthase [NADH], amyloplastic"/>
    <property type="match status" value="1"/>
</dbReference>
<feature type="domain" description="Dihydroprymidine dehydrogenase" evidence="6">
    <location>
        <begin position="16"/>
        <end position="125"/>
    </location>
</feature>
<evidence type="ECO:0000313" key="7">
    <source>
        <dbReference type="EMBL" id="SVA77089.1"/>
    </source>
</evidence>
<dbReference type="EMBL" id="UINC01018365">
    <property type="protein sequence ID" value="SVA77089.1"/>
    <property type="molecule type" value="Genomic_DNA"/>
</dbReference>
<dbReference type="Pfam" id="PF14691">
    <property type="entry name" value="Fer4_20"/>
    <property type="match status" value="1"/>
</dbReference>
<feature type="domain" description="FAD/NAD(P)-binding" evidence="5">
    <location>
        <begin position="139"/>
        <end position="337"/>
    </location>
</feature>
<dbReference type="PANTHER" id="PTHR43100">
    <property type="entry name" value="GLUTAMATE SYNTHASE [NADPH] SMALL CHAIN"/>
    <property type="match status" value="1"/>
</dbReference>